<dbReference type="AlphaFoldDB" id="X0U743"/>
<name>X0U743_9ZZZZ</name>
<organism evidence="1">
    <name type="scientific">marine sediment metagenome</name>
    <dbReference type="NCBI Taxonomy" id="412755"/>
    <lineage>
        <taxon>unclassified sequences</taxon>
        <taxon>metagenomes</taxon>
        <taxon>ecological metagenomes</taxon>
    </lineage>
</organism>
<dbReference type="Gene3D" id="3.40.50.720">
    <property type="entry name" value="NAD(P)-binding Rossmann-like Domain"/>
    <property type="match status" value="1"/>
</dbReference>
<comment type="caution">
    <text evidence="1">The sequence shown here is derived from an EMBL/GenBank/DDBJ whole genome shotgun (WGS) entry which is preliminary data.</text>
</comment>
<accession>X0U743</accession>
<dbReference type="Gene3D" id="3.90.25.10">
    <property type="entry name" value="UDP-galactose 4-epimerase, domain 1"/>
    <property type="match status" value="1"/>
</dbReference>
<protein>
    <submittedName>
        <fullName evidence="1">Uncharacterized protein</fullName>
    </submittedName>
</protein>
<proteinExistence type="predicted"/>
<reference evidence="1" key="1">
    <citation type="journal article" date="2014" name="Front. Microbiol.">
        <title>High frequency of phylogenetically diverse reductive dehalogenase-homologous genes in deep subseafloor sedimentary metagenomes.</title>
        <authorList>
            <person name="Kawai M."/>
            <person name="Futagami T."/>
            <person name="Toyoda A."/>
            <person name="Takaki Y."/>
            <person name="Nishi S."/>
            <person name="Hori S."/>
            <person name="Arai W."/>
            <person name="Tsubouchi T."/>
            <person name="Morono Y."/>
            <person name="Uchiyama I."/>
            <person name="Ito T."/>
            <person name="Fujiyama A."/>
            <person name="Inagaki F."/>
            <person name="Takami H."/>
        </authorList>
    </citation>
    <scope>NUCLEOTIDE SEQUENCE</scope>
    <source>
        <strain evidence="1">Expedition CK06-06</strain>
    </source>
</reference>
<gene>
    <name evidence="1" type="ORF">S01H1_43690</name>
</gene>
<evidence type="ECO:0000313" key="1">
    <source>
        <dbReference type="EMBL" id="GAG01589.1"/>
    </source>
</evidence>
<dbReference type="EMBL" id="BARS01027843">
    <property type="protein sequence ID" value="GAG01589.1"/>
    <property type="molecule type" value="Genomic_DNA"/>
</dbReference>
<sequence>GLLDEMPVTHPVKSTNYSQVAQRPLFSVLDTSAIQNTFGVESAGLYESLVHCLEECR</sequence>
<feature type="non-terminal residue" evidence="1">
    <location>
        <position position="1"/>
    </location>
</feature>